<dbReference type="Pfam" id="PF00037">
    <property type="entry name" value="Fer4"/>
    <property type="match status" value="2"/>
</dbReference>
<dbReference type="PROSITE" id="PS51379">
    <property type="entry name" value="4FE4S_FER_2"/>
    <property type="match status" value="2"/>
</dbReference>
<dbReference type="GO" id="GO:0051536">
    <property type="term" value="F:iron-sulfur cluster binding"/>
    <property type="evidence" value="ECO:0007669"/>
    <property type="project" value="UniProtKB-KW"/>
</dbReference>
<name>A0A3F2ZWG7_CLOB6</name>
<feature type="domain" description="4Fe-4S ferredoxin-type" evidence="4">
    <location>
        <begin position="83"/>
        <end position="112"/>
    </location>
</feature>
<dbReference type="PANTHER" id="PTHR43534">
    <property type="entry name" value="MIND SUPERFAMILY P-LOOP ATPASE CONTAINING AN INSERTED FERREDOXIN DOMAIN"/>
    <property type="match status" value="1"/>
</dbReference>
<dbReference type="RefSeq" id="WP_012721074.1">
    <property type="nucleotide sequence ID" value="NC_012658.1"/>
</dbReference>
<reference evidence="5 6" key="1">
    <citation type="journal article" date="2007" name="PLoS ONE">
        <title>Analysis of the neurotoxin complex genes in Clostridium botulinum A1-A4 and B1 strains: BoNT/A3, /Ba4 and /B1 clusters are located within plasmids.</title>
        <authorList>
            <person name="Smith T.J."/>
            <person name="Hill K.K."/>
            <person name="Foley B.T."/>
            <person name="Detter J.C."/>
            <person name="Munk A.C."/>
            <person name="Bruce D.C."/>
            <person name="Doggett N.A."/>
            <person name="Smith L.A."/>
            <person name="Marks J.D."/>
            <person name="Xie G."/>
            <person name="Brettin T.S."/>
        </authorList>
    </citation>
    <scope>NUCLEOTIDE SEQUENCE [LARGE SCALE GENOMIC DNA]</scope>
    <source>
        <strain evidence="6">657 / Type Ba4</strain>
    </source>
</reference>
<dbReference type="InterPro" id="IPR002586">
    <property type="entry name" value="CobQ/CobB/MinD/ParA_Nub-bd_dom"/>
</dbReference>
<feature type="domain" description="4Fe-4S ferredoxin-type" evidence="4">
    <location>
        <begin position="58"/>
        <end position="82"/>
    </location>
</feature>
<dbReference type="Pfam" id="PF01656">
    <property type="entry name" value="CbiA"/>
    <property type="match status" value="1"/>
</dbReference>
<dbReference type="CDD" id="cd03110">
    <property type="entry name" value="SIMIBI_bact_arch"/>
    <property type="match status" value="1"/>
</dbReference>
<dbReference type="KEGG" id="cbi:CLJ_B2433"/>
<proteinExistence type="predicted"/>
<reference evidence="6" key="2">
    <citation type="submission" date="2008-05" db="EMBL/GenBank/DDBJ databases">
        <title>Genome sequence of Clostridium botulinum Ba4 strain 657.</title>
        <authorList>
            <person name="Shrivastava S."/>
            <person name="Brown J.L."/>
            <person name="Bruce D."/>
            <person name="Detter C."/>
            <person name="Munk C."/>
            <person name="Smith L.A."/>
            <person name="Smith T.J."/>
            <person name="Sutton G."/>
            <person name="Brettin T.S."/>
        </authorList>
    </citation>
    <scope>NUCLEOTIDE SEQUENCE [LARGE SCALE GENOMIC DNA]</scope>
    <source>
        <strain evidence="6">657 / Type Ba4</strain>
    </source>
</reference>
<dbReference type="InterPro" id="IPR017900">
    <property type="entry name" value="4Fe4S_Fe_S_CS"/>
</dbReference>
<evidence type="ECO:0000313" key="6">
    <source>
        <dbReference type="Proteomes" id="UP000002333"/>
    </source>
</evidence>
<dbReference type="SUPFAM" id="SSF52540">
    <property type="entry name" value="P-loop containing nucleoside triphosphate hydrolases"/>
    <property type="match status" value="1"/>
</dbReference>
<evidence type="ECO:0000256" key="2">
    <source>
        <dbReference type="ARBA" id="ARBA00023004"/>
    </source>
</evidence>
<evidence type="ECO:0000256" key="1">
    <source>
        <dbReference type="ARBA" id="ARBA00022723"/>
    </source>
</evidence>
<evidence type="ECO:0000259" key="4">
    <source>
        <dbReference type="PROSITE" id="PS51379"/>
    </source>
</evidence>
<dbReference type="GO" id="GO:0046872">
    <property type="term" value="F:metal ion binding"/>
    <property type="evidence" value="ECO:0007669"/>
    <property type="project" value="UniProtKB-KW"/>
</dbReference>
<evidence type="ECO:0000313" key="5">
    <source>
        <dbReference type="EMBL" id="ACQ53870.1"/>
    </source>
</evidence>
<organism evidence="5 6">
    <name type="scientific">Clostridium botulinum (strain 657 / Type Ba4)</name>
    <dbReference type="NCBI Taxonomy" id="515621"/>
    <lineage>
        <taxon>Bacteria</taxon>
        <taxon>Bacillati</taxon>
        <taxon>Bacillota</taxon>
        <taxon>Clostridia</taxon>
        <taxon>Eubacteriales</taxon>
        <taxon>Clostridiaceae</taxon>
        <taxon>Clostridium</taxon>
    </lineage>
</organism>
<dbReference type="Gene3D" id="3.30.70.20">
    <property type="match status" value="1"/>
</dbReference>
<protein>
    <submittedName>
        <fullName evidence="5">CobQ/CobB/MinD/ParA family protein</fullName>
    </submittedName>
</protein>
<accession>A0A3F2ZWG7</accession>
<dbReference type="InterPro" id="IPR027417">
    <property type="entry name" value="P-loop_NTPase"/>
</dbReference>
<dbReference type="Proteomes" id="UP000002333">
    <property type="component" value="Chromosome"/>
</dbReference>
<dbReference type="PANTHER" id="PTHR43534:SF1">
    <property type="entry name" value="4FE-4S CLUSTER CONTAINING PARA FAMILY ATPASE PROTEIN"/>
    <property type="match status" value="1"/>
</dbReference>
<keyword evidence="3" id="KW-0411">Iron-sulfur</keyword>
<dbReference type="EMBL" id="CP001083">
    <property type="protein sequence ID" value="ACQ53870.1"/>
    <property type="molecule type" value="Genomic_DNA"/>
</dbReference>
<dbReference type="InterPro" id="IPR017896">
    <property type="entry name" value="4Fe4S_Fe-S-bd"/>
</dbReference>
<evidence type="ECO:0000256" key="3">
    <source>
        <dbReference type="ARBA" id="ARBA00023014"/>
    </source>
</evidence>
<keyword evidence="1" id="KW-0479">Metal-binding</keyword>
<keyword evidence="2" id="KW-0408">Iron</keyword>
<sequence length="281" mass="31003">MDLVVLSGKGGTGKTTIATALSELYNDVIRIDCDVDASNFYMFYNGKDIEKSDFIDGKKANIDKDICIKCGKCKSICKFDAIENFKIDPFLCEGCGTCTLICPLNAIKLEDEKNAETFITELDKGLISRAEMKVGSDGSGKLVTDLRKKAKKLNKDDKLTIIDGSPGIGCAVIASITGADAVLIVTEPTASGLEDLKRVVYLCKHFGIFTMVCVNKYDINKEMTVDIESFINEKDIKLVGKIPYDTTVIKSINDLNPITYYKESIAKEAIEHMWKNIKETI</sequence>
<gene>
    <name evidence="5" type="ordered locus">CLJ_B2433</name>
</gene>
<dbReference type="AlphaFoldDB" id="A0A3F2ZWG7"/>
<dbReference type="PROSITE" id="PS00198">
    <property type="entry name" value="4FE4S_FER_1"/>
    <property type="match status" value="1"/>
</dbReference>
<dbReference type="Gene3D" id="3.40.50.300">
    <property type="entry name" value="P-loop containing nucleotide triphosphate hydrolases"/>
    <property type="match status" value="1"/>
</dbReference>